<evidence type="ECO:0000256" key="2">
    <source>
        <dbReference type="ARBA" id="ARBA00023242"/>
    </source>
</evidence>
<name>W9YT92_9EURO</name>
<dbReference type="PANTHER" id="PTHR12610:SF12">
    <property type="entry name" value="SEQUENCE-SPECIFIC SINGLE-STRANDED DNA-BINDING PROTEIN, ISOFORM D"/>
    <property type="match status" value="1"/>
</dbReference>
<dbReference type="PANTHER" id="PTHR12610">
    <property type="entry name" value="SINGLE STRANDED DNA BINDING PROTEIN"/>
    <property type="match status" value="1"/>
</dbReference>
<evidence type="ECO:0000313" key="5">
    <source>
        <dbReference type="Proteomes" id="UP000019484"/>
    </source>
</evidence>
<comment type="subcellular location">
    <subcellularLocation>
        <location evidence="1">Nucleus</location>
    </subcellularLocation>
</comment>
<dbReference type="GO" id="GO:0045944">
    <property type="term" value="P:positive regulation of transcription by RNA polymerase II"/>
    <property type="evidence" value="ECO:0007669"/>
    <property type="project" value="TreeGrafter"/>
</dbReference>
<dbReference type="STRING" id="1182541.W9YT92"/>
<feature type="compositionally biased region" description="Polar residues" evidence="3">
    <location>
        <begin position="426"/>
        <end position="437"/>
    </location>
</feature>
<gene>
    <name evidence="4" type="ORF">A1O1_05863</name>
</gene>
<feature type="compositionally biased region" description="Low complexity" evidence="3">
    <location>
        <begin position="507"/>
        <end position="552"/>
    </location>
</feature>
<feature type="compositionally biased region" description="Polar residues" evidence="3">
    <location>
        <begin position="675"/>
        <end position="695"/>
    </location>
</feature>
<keyword evidence="5" id="KW-1185">Reference proteome</keyword>
<dbReference type="EMBL" id="AMWN01000005">
    <property type="protein sequence ID" value="EXJ85499.1"/>
    <property type="molecule type" value="Genomic_DNA"/>
</dbReference>
<evidence type="ECO:0000256" key="1">
    <source>
        <dbReference type="ARBA" id="ARBA00004123"/>
    </source>
</evidence>
<dbReference type="GeneID" id="19160736"/>
<dbReference type="GO" id="GO:0005634">
    <property type="term" value="C:nucleus"/>
    <property type="evidence" value="ECO:0007669"/>
    <property type="project" value="UniProtKB-SubCell"/>
</dbReference>
<feature type="compositionally biased region" description="Low complexity" evidence="3">
    <location>
        <begin position="652"/>
        <end position="661"/>
    </location>
</feature>
<dbReference type="eggNOG" id="ENOG502R28W">
    <property type="taxonomic scope" value="Eukaryota"/>
</dbReference>
<dbReference type="Proteomes" id="UP000019484">
    <property type="component" value="Unassembled WGS sequence"/>
</dbReference>
<keyword evidence="2" id="KW-0539">Nucleus</keyword>
<feature type="region of interest" description="Disordered" evidence="3">
    <location>
        <begin position="79"/>
        <end position="117"/>
    </location>
</feature>
<dbReference type="RefSeq" id="XP_007724937.1">
    <property type="nucleotide sequence ID" value="XM_007726747.1"/>
</dbReference>
<evidence type="ECO:0000313" key="4">
    <source>
        <dbReference type="EMBL" id="EXJ85499.1"/>
    </source>
</evidence>
<feature type="compositionally biased region" description="Low complexity" evidence="3">
    <location>
        <begin position="562"/>
        <end position="572"/>
    </location>
</feature>
<proteinExistence type="predicted"/>
<dbReference type="PROSITE" id="PS50896">
    <property type="entry name" value="LISH"/>
    <property type="match status" value="1"/>
</dbReference>
<feature type="compositionally biased region" description="Low complexity" evidence="3">
    <location>
        <begin position="21"/>
        <end position="40"/>
    </location>
</feature>
<comment type="caution">
    <text evidence="4">The sequence shown here is derived from an EMBL/GenBank/DDBJ whole genome shotgun (WGS) entry which is preliminary data.</text>
</comment>
<dbReference type="InterPro" id="IPR006594">
    <property type="entry name" value="LisH"/>
</dbReference>
<feature type="region of interest" description="Disordered" evidence="3">
    <location>
        <begin position="486"/>
        <end position="695"/>
    </location>
</feature>
<dbReference type="AlphaFoldDB" id="W9YT92"/>
<feature type="compositionally biased region" description="Pro residues" evidence="3">
    <location>
        <begin position="573"/>
        <end position="584"/>
    </location>
</feature>
<reference evidence="4 5" key="1">
    <citation type="submission" date="2013-03" db="EMBL/GenBank/DDBJ databases">
        <title>The Genome Sequence of Capronia coronata CBS 617.96.</title>
        <authorList>
            <consortium name="The Broad Institute Genomics Platform"/>
            <person name="Cuomo C."/>
            <person name="de Hoog S."/>
            <person name="Gorbushina A."/>
            <person name="Walker B."/>
            <person name="Young S.K."/>
            <person name="Zeng Q."/>
            <person name="Gargeya S."/>
            <person name="Fitzgerald M."/>
            <person name="Haas B."/>
            <person name="Abouelleil A."/>
            <person name="Allen A.W."/>
            <person name="Alvarado L."/>
            <person name="Arachchi H.M."/>
            <person name="Berlin A.M."/>
            <person name="Chapman S.B."/>
            <person name="Gainer-Dewar J."/>
            <person name="Goldberg J."/>
            <person name="Griggs A."/>
            <person name="Gujja S."/>
            <person name="Hansen M."/>
            <person name="Howarth C."/>
            <person name="Imamovic A."/>
            <person name="Ireland A."/>
            <person name="Larimer J."/>
            <person name="McCowan C."/>
            <person name="Murphy C."/>
            <person name="Pearson M."/>
            <person name="Poon T.W."/>
            <person name="Priest M."/>
            <person name="Roberts A."/>
            <person name="Saif S."/>
            <person name="Shea T."/>
            <person name="Sisk P."/>
            <person name="Sykes S."/>
            <person name="Wortman J."/>
            <person name="Nusbaum C."/>
            <person name="Birren B."/>
        </authorList>
    </citation>
    <scope>NUCLEOTIDE SEQUENCE [LARGE SCALE GENOMIC DNA]</scope>
    <source>
        <strain evidence="4 5">CBS 617.96</strain>
    </source>
</reference>
<feature type="compositionally biased region" description="Basic and acidic residues" evidence="3">
    <location>
        <begin position="104"/>
        <end position="116"/>
    </location>
</feature>
<organism evidence="4 5">
    <name type="scientific">Capronia coronata CBS 617.96</name>
    <dbReference type="NCBI Taxonomy" id="1182541"/>
    <lineage>
        <taxon>Eukaryota</taxon>
        <taxon>Fungi</taxon>
        <taxon>Dikarya</taxon>
        <taxon>Ascomycota</taxon>
        <taxon>Pezizomycotina</taxon>
        <taxon>Eurotiomycetes</taxon>
        <taxon>Chaetothyriomycetidae</taxon>
        <taxon>Chaetothyriales</taxon>
        <taxon>Herpotrichiellaceae</taxon>
        <taxon>Capronia</taxon>
    </lineage>
</organism>
<feature type="region of interest" description="Disordered" evidence="3">
    <location>
        <begin position="21"/>
        <end position="42"/>
    </location>
</feature>
<dbReference type="OrthoDB" id="5600002at2759"/>
<dbReference type="HOGENOM" id="CLU_008468_0_0_1"/>
<feature type="region of interest" description="Disordered" evidence="3">
    <location>
        <begin position="231"/>
        <end position="283"/>
    </location>
</feature>
<accession>W9YT92</accession>
<feature type="compositionally biased region" description="Low complexity" evidence="3">
    <location>
        <begin position="231"/>
        <end position="243"/>
    </location>
</feature>
<evidence type="ECO:0000256" key="3">
    <source>
        <dbReference type="SAM" id="MobiDB-lite"/>
    </source>
</evidence>
<protein>
    <submittedName>
        <fullName evidence="4">Uncharacterized protein</fullName>
    </submittedName>
</protein>
<feature type="region of interest" description="Disordered" evidence="3">
    <location>
        <begin position="413"/>
        <end position="460"/>
    </location>
</feature>
<sequence>MNMAGMNPAAMAGGPVGGGMNMMNNGSPATQANNNNSSSSPEQVKAQLNTYIYEYFLKLGHYDIARSLLREEKFEIRTKPPIKQSPGRRKDAEVNGVDGDGMDTDVKEDIPDDLPRPMHVGDTNTPGIGFLFEWFSIFSDLFTAHQRSSKMQSGQAQALGPAAQYLIQHQNMQRMRENQQNQNLARPGMVNSNQFAMRANMRNNLLNGNVSRDMTKQMTPQQMQQMQMNKAAMLQQQHQQMQRDQGDVEMNGRTSSPAEGENGGSPSKRPRLEGQQFNGGMMPNVRAGIPNVPPQNMMIQNAFNPNMNNAQFRQNGGMPQKPMQAGMANGMMNMGNAGSPMMQGINPQFSDNMQMEMYNQRMAGQQMQGTPGGGQSGNHALQDYQMQLMLLEQQNKKRLMMARQEQDNAVNRDGAPMVGMQAGGMSPNSRTGTSPNPVDQMKRTPQLGGLPGSPSAAEAMAGRSPAPMNFMNGMPTSDFNPAMFMKDNQGMVGPGGPNMRPPTSMEMQQSMAQQSMARQQQQSRMAQQFQGGQPMVQQPSQGQPQPMGTPGQRNEMPPPQAPAGNNAQRNQPASPPSGNAPPTPSTTNKPNPKAKKAKDDNPKKRPAKKNSTANAPSSENEPPATPTPSTPITPVHPAGFNSAGKAAGPGMQNNNQAAPPNQALPPAQPQMHQPDISQPNAFSEFNGPDQNFNLDFSTLENSDVLENFDFDSFLNTTNDDTFNFDGAIGVGGDFSLDATGE</sequence>